<evidence type="ECO:0000313" key="3">
    <source>
        <dbReference type="Proteomes" id="UP001501183"/>
    </source>
</evidence>
<protein>
    <recommendedName>
        <fullName evidence="1">TY-Chap central domain-containing protein</fullName>
    </recommendedName>
</protein>
<dbReference type="EMBL" id="BAABFB010000040">
    <property type="protein sequence ID" value="GAA4479515.1"/>
    <property type="molecule type" value="Genomic_DNA"/>
</dbReference>
<dbReference type="Gene3D" id="3.30.1460.10">
    <property type="match status" value="1"/>
</dbReference>
<dbReference type="SUPFAM" id="SSF69635">
    <property type="entry name" value="Type III secretory system chaperone-like"/>
    <property type="match status" value="1"/>
</dbReference>
<proteinExistence type="predicted"/>
<keyword evidence="3" id="KW-1185">Reference proteome</keyword>
<feature type="domain" description="TY-Chap central" evidence="1">
    <location>
        <begin position="26"/>
        <end position="152"/>
    </location>
</feature>
<evidence type="ECO:0000259" key="1">
    <source>
        <dbReference type="Pfam" id="PF22551"/>
    </source>
</evidence>
<name>A0ABP8P419_9NOCA</name>
<dbReference type="InterPro" id="IPR054343">
    <property type="entry name" value="TY-Chap_M"/>
</dbReference>
<dbReference type="RefSeq" id="WP_345345221.1">
    <property type="nucleotide sequence ID" value="NZ_BAABFB010000040.1"/>
</dbReference>
<organism evidence="2 3">
    <name type="scientific">Rhodococcus olei</name>
    <dbReference type="NCBI Taxonomy" id="2161675"/>
    <lineage>
        <taxon>Bacteria</taxon>
        <taxon>Bacillati</taxon>
        <taxon>Actinomycetota</taxon>
        <taxon>Actinomycetes</taxon>
        <taxon>Mycobacteriales</taxon>
        <taxon>Nocardiaceae</taxon>
        <taxon>Rhodococcus</taxon>
    </lineage>
</organism>
<evidence type="ECO:0000313" key="2">
    <source>
        <dbReference type="EMBL" id="GAA4479515.1"/>
    </source>
</evidence>
<reference evidence="3" key="1">
    <citation type="journal article" date="2019" name="Int. J. Syst. Evol. Microbiol.">
        <title>The Global Catalogue of Microorganisms (GCM) 10K type strain sequencing project: providing services to taxonomists for standard genome sequencing and annotation.</title>
        <authorList>
            <consortium name="The Broad Institute Genomics Platform"/>
            <consortium name="The Broad Institute Genome Sequencing Center for Infectious Disease"/>
            <person name="Wu L."/>
            <person name="Ma J."/>
        </authorList>
    </citation>
    <scope>NUCLEOTIDE SEQUENCE [LARGE SCALE GENOMIC DNA]</scope>
    <source>
        <strain evidence="3">JCM 32206</strain>
    </source>
</reference>
<dbReference type="Proteomes" id="UP001501183">
    <property type="component" value="Unassembled WGS sequence"/>
</dbReference>
<accession>A0ABP8P419</accession>
<dbReference type="Pfam" id="PF22551">
    <property type="entry name" value="TY-Chap1"/>
    <property type="match status" value="1"/>
</dbReference>
<sequence length="195" mass="20790">MTEHDHTDDQPLQLDGTFAVATEDRDQLHTLCVRALTELFGEAPDTDEDGDIAIPVHGFGVFVTVAEDAPQLHVWASLLDGLTDRAKAADQLVELAHEWPRLRFVLDGEHLLASTILDADPFAPQHLLNLVEELHDLTHELDDDFAARFGGTLDCDADDDSYAGECGAGGCGCGDCGCGDAGSLGDTIPVGAPQQ</sequence>
<comment type="caution">
    <text evidence="2">The sequence shown here is derived from an EMBL/GenBank/DDBJ whole genome shotgun (WGS) entry which is preliminary data.</text>
</comment>
<gene>
    <name evidence="2" type="ORF">GCM10023094_24790</name>
</gene>